<evidence type="ECO:0000313" key="2">
    <source>
        <dbReference type="Proteomes" id="UP000284702"/>
    </source>
</evidence>
<protein>
    <recommendedName>
        <fullName evidence="3">MULE transposase domain-containing protein</fullName>
    </recommendedName>
</protein>
<gene>
    <name evidence="1" type="ORF">B5M09_011702</name>
</gene>
<proteinExistence type="predicted"/>
<dbReference type="Proteomes" id="UP000284702">
    <property type="component" value="Unassembled WGS sequence"/>
</dbReference>
<accession>A0A425DIW7</accession>
<sequence>MGDTDKAQYLGMTTAMHQQLPEIEYLMCFYHVIKKVSLKLIEYDSPMPDIIAYDSPCIECYEMRTELTKEEWRDVSFDIYLLHMSVRRVDLVMEVVYDKWVTSRGLRNFRR</sequence>
<keyword evidence="2" id="KW-1185">Reference proteome</keyword>
<reference evidence="1" key="1">
    <citation type="submission" date="2018-07" db="EMBL/GenBank/DDBJ databases">
        <title>Annotation of Aphanomyces astaci genome assembly.</title>
        <authorList>
            <person name="Studholme D.J."/>
        </authorList>
    </citation>
    <scope>NUCLEOTIDE SEQUENCE [LARGE SCALE GENOMIC DNA]</scope>
    <source>
        <strain evidence="1">Pc</strain>
    </source>
</reference>
<evidence type="ECO:0000313" key="1">
    <source>
        <dbReference type="EMBL" id="RQM29206.1"/>
    </source>
</evidence>
<evidence type="ECO:0008006" key="3">
    <source>
        <dbReference type="Google" id="ProtNLM"/>
    </source>
</evidence>
<dbReference type="EMBL" id="MZMZ02001500">
    <property type="protein sequence ID" value="RQM29206.1"/>
    <property type="molecule type" value="Genomic_DNA"/>
</dbReference>
<comment type="caution">
    <text evidence="1">The sequence shown here is derived from an EMBL/GenBank/DDBJ whole genome shotgun (WGS) entry which is preliminary data.</text>
</comment>
<name>A0A425DIW7_APHAT</name>
<dbReference type="AlphaFoldDB" id="A0A425DIW7"/>
<organism evidence="1 2">
    <name type="scientific">Aphanomyces astaci</name>
    <name type="common">Crayfish plague agent</name>
    <dbReference type="NCBI Taxonomy" id="112090"/>
    <lineage>
        <taxon>Eukaryota</taxon>
        <taxon>Sar</taxon>
        <taxon>Stramenopiles</taxon>
        <taxon>Oomycota</taxon>
        <taxon>Saprolegniomycetes</taxon>
        <taxon>Saprolegniales</taxon>
        <taxon>Verrucalvaceae</taxon>
        <taxon>Aphanomyces</taxon>
    </lineage>
</organism>